<sequence length="332" mass="36269">MAYLLNKMMLGDGEICTGGLQSLCLGAIDGNWFGVILEIILYIFCLVSLQTICRDFLVPSLEVLCVRCKLKEDVAGATFLAFGTAAAEIVISCITIVHGDVYIDVGIGSIVGASLMGTLLIPGICAVISEKPLEIRSMVFMRDTIFFLLALLGLVIFINDGTIYGLEAIYLLVIFVGYVLCICLSPLVKRSFRFNREAQEAMNSALMSADGMDEDDMEYAPVNEAADVAVEEIAVESLNPVDNAQPMMAKASGVKTAVSSFYTRVVVNPSRFVFNHLIPKCTHGTQFEYLFPLTMIISLLHLFIIAFVMSAVCQRWTSLLIGAGFISFHSLF</sequence>
<dbReference type="InterPro" id="IPR044880">
    <property type="entry name" value="NCX_ion-bd_dom_sf"/>
</dbReference>
<dbReference type="InterPro" id="IPR004837">
    <property type="entry name" value="NaCa_Exmemb"/>
</dbReference>
<feature type="transmembrane region" description="Helical" evidence="7">
    <location>
        <begin position="140"/>
        <end position="158"/>
    </location>
</feature>
<evidence type="ECO:0000313" key="10">
    <source>
        <dbReference type="Proteomes" id="UP000008312"/>
    </source>
</evidence>
<evidence type="ECO:0000256" key="3">
    <source>
        <dbReference type="ARBA" id="ARBA00022449"/>
    </source>
</evidence>
<comment type="subcellular location">
    <subcellularLocation>
        <location evidence="1">Membrane</location>
        <topology evidence="1">Multi-pass membrane protein</topology>
    </subcellularLocation>
</comment>
<dbReference type="GO" id="GO:0005262">
    <property type="term" value="F:calcium channel activity"/>
    <property type="evidence" value="ECO:0007669"/>
    <property type="project" value="TreeGrafter"/>
</dbReference>
<feature type="transmembrane region" description="Helical" evidence="7">
    <location>
        <begin position="74"/>
        <end position="99"/>
    </location>
</feature>
<dbReference type="EMBL" id="FN668638">
    <property type="protein sequence ID" value="CBK20107.2"/>
    <property type="molecule type" value="Genomic_DNA"/>
</dbReference>
<organism evidence="9">
    <name type="scientific">Blastocystis hominis</name>
    <dbReference type="NCBI Taxonomy" id="12968"/>
    <lineage>
        <taxon>Eukaryota</taxon>
        <taxon>Sar</taxon>
        <taxon>Stramenopiles</taxon>
        <taxon>Bigyra</taxon>
        <taxon>Opalozoa</taxon>
        <taxon>Opalinata</taxon>
        <taxon>Blastocystidae</taxon>
        <taxon>Blastocystis</taxon>
    </lineage>
</organism>
<keyword evidence="3" id="KW-0050">Antiport</keyword>
<reference evidence="9" key="1">
    <citation type="submission" date="2010-02" db="EMBL/GenBank/DDBJ databases">
        <title>Sequencing and annotation of the Blastocystis hominis genome.</title>
        <authorList>
            <person name="Wincker P."/>
        </authorList>
    </citation>
    <scope>NUCLEOTIDE SEQUENCE</scope>
    <source>
        <strain evidence="9">Singapore isolate B</strain>
    </source>
</reference>
<feature type="transmembrane region" description="Helical" evidence="7">
    <location>
        <begin position="164"/>
        <end position="188"/>
    </location>
</feature>
<dbReference type="RefSeq" id="XP_012894155.1">
    <property type="nucleotide sequence ID" value="XM_013038701.1"/>
</dbReference>
<accession>D8LWB8</accession>
<dbReference type="Proteomes" id="UP000008312">
    <property type="component" value="Unassembled WGS sequence"/>
</dbReference>
<keyword evidence="3" id="KW-0813">Transport</keyword>
<dbReference type="GO" id="GO:0005886">
    <property type="term" value="C:plasma membrane"/>
    <property type="evidence" value="ECO:0007669"/>
    <property type="project" value="TreeGrafter"/>
</dbReference>
<protein>
    <recommendedName>
        <fullName evidence="8">Sodium/calcium exchanger membrane region domain-containing protein</fullName>
    </recommendedName>
</protein>
<dbReference type="PANTHER" id="PTHR10846">
    <property type="entry name" value="SODIUM/POTASSIUM/CALCIUM EXCHANGER"/>
    <property type="match status" value="1"/>
</dbReference>
<dbReference type="PANTHER" id="PTHR10846:SF8">
    <property type="entry name" value="INNER MEMBRANE PROTEIN YRBG"/>
    <property type="match status" value="1"/>
</dbReference>
<comment type="similarity">
    <text evidence="2">Belongs to the Ca(2+):cation antiporter (CaCA) (TC 2.A.19) family. SLC24A subfamily.</text>
</comment>
<dbReference type="GeneID" id="24917796"/>
<dbReference type="GO" id="GO:0008273">
    <property type="term" value="F:calcium, potassium:sodium antiporter activity"/>
    <property type="evidence" value="ECO:0007669"/>
    <property type="project" value="TreeGrafter"/>
</dbReference>
<feature type="transmembrane region" description="Helical" evidence="7">
    <location>
        <begin position="32"/>
        <end position="53"/>
    </location>
</feature>
<gene>
    <name evidence="9" type="ORF">GSBLH_T00000487001</name>
</gene>
<dbReference type="Pfam" id="PF01699">
    <property type="entry name" value="Na_Ca_ex"/>
    <property type="match status" value="1"/>
</dbReference>
<evidence type="ECO:0000313" key="9">
    <source>
        <dbReference type="EMBL" id="CBK20107.2"/>
    </source>
</evidence>
<evidence type="ECO:0000256" key="7">
    <source>
        <dbReference type="SAM" id="Phobius"/>
    </source>
</evidence>
<dbReference type="InterPro" id="IPR004481">
    <property type="entry name" value="K/Na/Ca-exchanger"/>
</dbReference>
<dbReference type="InParanoid" id="D8LWB8"/>
<evidence type="ECO:0000256" key="4">
    <source>
        <dbReference type="ARBA" id="ARBA00022692"/>
    </source>
</evidence>
<dbReference type="Gene3D" id="1.20.1420.30">
    <property type="entry name" value="NCX, central ion-binding region"/>
    <property type="match status" value="1"/>
</dbReference>
<evidence type="ECO:0000256" key="6">
    <source>
        <dbReference type="ARBA" id="ARBA00023136"/>
    </source>
</evidence>
<dbReference type="GO" id="GO:0006874">
    <property type="term" value="P:intracellular calcium ion homeostasis"/>
    <property type="evidence" value="ECO:0007669"/>
    <property type="project" value="TreeGrafter"/>
</dbReference>
<feature type="transmembrane region" description="Helical" evidence="7">
    <location>
        <begin position="105"/>
        <end position="128"/>
    </location>
</feature>
<name>D8LWB8_BLAHO</name>
<evidence type="ECO:0000256" key="2">
    <source>
        <dbReference type="ARBA" id="ARBA00005364"/>
    </source>
</evidence>
<evidence type="ECO:0000259" key="8">
    <source>
        <dbReference type="Pfam" id="PF01699"/>
    </source>
</evidence>
<evidence type="ECO:0000256" key="1">
    <source>
        <dbReference type="ARBA" id="ARBA00004141"/>
    </source>
</evidence>
<keyword evidence="10" id="KW-1185">Reference proteome</keyword>
<proteinExistence type="inferred from homology"/>
<dbReference type="AlphaFoldDB" id="D8LWB8"/>
<keyword evidence="5 7" id="KW-1133">Transmembrane helix</keyword>
<keyword evidence="4 7" id="KW-0812">Transmembrane</keyword>
<feature type="transmembrane region" description="Helical" evidence="7">
    <location>
        <begin position="289"/>
        <end position="309"/>
    </location>
</feature>
<evidence type="ECO:0000256" key="5">
    <source>
        <dbReference type="ARBA" id="ARBA00022989"/>
    </source>
</evidence>
<dbReference type="OrthoDB" id="2127281at2759"/>
<keyword evidence="6 7" id="KW-0472">Membrane</keyword>
<feature type="domain" description="Sodium/calcium exchanger membrane region" evidence="8">
    <location>
        <begin position="40"/>
        <end position="181"/>
    </location>
</feature>